<dbReference type="STRING" id="1196081.A0A364KZD8"/>
<gene>
    <name evidence="4" type="ORF">BHQ10_004863</name>
</gene>
<dbReference type="EMBL" id="MIKG01000008">
    <property type="protein sequence ID" value="RAO68851.1"/>
    <property type="molecule type" value="Genomic_DNA"/>
</dbReference>
<evidence type="ECO:0000259" key="3">
    <source>
        <dbReference type="Pfam" id="PF00561"/>
    </source>
</evidence>
<organism evidence="4 5">
    <name type="scientific">Talaromyces amestolkiae</name>
    <dbReference type="NCBI Taxonomy" id="1196081"/>
    <lineage>
        <taxon>Eukaryota</taxon>
        <taxon>Fungi</taxon>
        <taxon>Dikarya</taxon>
        <taxon>Ascomycota</taxon>
        <taxon>Pezizomycotina</taxon>
        <taxon>Eurotiomycetes</taxon>
        <taxon>Eurotiomycetidae</taxon>
        <taxon>Eurotiales</taxon>
        <taxon>Trichocomaceae</taxon>
        <taxon>Talaromyces</taxon>
        <taxon>Talaromyces sect. Talaromyces</taxon>
    </lineage>
</organism>
<proteinExistence type="inferred from homology"/>
<evidence type="ECO:0000256" key="1">
    <source>
        <dbReference type="ARBA" id="ARBA00022801"/>
    </source>
</evidence>
<comment type="caution">
    <text evidence="4">The sequence shown here is derived from an EMBL/GenBank/DDBJ whole genome shotgun (WGS) entry which is preliminary data.</text>
</comment>
<dbReference type="PANTHER" id="PTHR43329">
    <property type="entry name" value="EPOXIDE HYDROLASE"/>
    <property type="match status" value="1"/>
</dbReference>
<dbReference type="Proteomes" id="UP000249363">
    <property type="component" value="Unassembled WGS sequence"/>
</dbReference>
<reference evidence="4 5" key="1">
    <citation type="journal article" date="2017" name="Biotechnol. Biofuels">
        <title>Differential beta-glucosidase expression as a function of carbon source availability in Talaromyces amestolkiae: a genomic and proteomic approach.</title>
        <authorList>
            <person name="de Eugenio L.I."/>
            <person name="Mendez-Liter J.A."/>
            <person name="Nieto-Dominguez M."/>
            <person name="Alonso L."/>
            <person name="Gil-Munoz J."/>
            <person name="Barriuso J."/>
            <person name="Prieto A."/>
            <person name="Martinez M.J."/>
        </authorList>
    </citation>
    <scope>NUCLEOTIDE SEQUENCE [LARGE SCALE GENOMIC DNA]</scope>
    <source>
        <strain evidence="4 5">CIB</strain>
    </source>
</reference>
<dbReference type="GeneID" id="63794079"/>
<evidence type="ECO:0000313" key="4">
    <source>
        <dbReference type="EMBL" id="RAO68851.1"/>
    </source>
</evidence>
<keyword evidence="1" id="KW-0378">Hydrolase</keyword>
<sequence length="420" mass="46773">MAHLATASDPAPLPLPPGITSRQIDLRAYGHLSYHILEAGAPTDPLIILLHGFPDLAFSWRKVILPLANADGGGRGRRAYHVIAPDQRGFGRTTGWDSRPYEQVDLHNFATTIYVRDVIALVYALGYSKVECVVGHDAGAVTAAACAVIRPDVFKSVALLTHPFNGVPRLPFNTIDTQGSSSFPPPSAGIAKPSINDKLRVHNRKHYKWYYSTHDAIGDMAGPTTAGGLRGFLRGYFHVKSGSWKGNNPYPLIKKGESSRQLEWPIDEVVKMPEYYIMPLDATMPQAIEMLMRDESQDASKDWLSDEDLEVYVNEYARTTFQGGLNWYRVQTDDGGKKPELKHDLDIFAGKRISIPCAFIGGDKDWGTYQQPGAIEKMTGEEKEVCDDFRMLRMVEGAGHWIPQEKPDEVVRAILEFIDF</sequence>
<name>A0A364KZD8_TALAM</name>
<evidence type="ECO:0000256" key="2">
    <source>
        <dbReference type="ARBA" id="ARBA00038334"/>
    </source>
</evidence>
<dbReference type="SUPFAM" id="SSF53474">
    <property type="entry name" value="alpha/beta-Hydrolases"/>
    <property type="match status" value="1"/>
</dbReference>
<keyword evidence="5" id="KW-1185">Reference proteome</keyword>
<dbReference type="Gene3D" id="3.40.50.1820">
    <property type="entry name" value="alpha/beta hydrolase"/>
    <property type="match status" value="1"/>
</dbReference>
<dbReference type="PRINTS" id="PR00412">
    <property type="entry name" value="EPOXHYDRLASE"/>
</dbReference>
<dbReference type="GO" id="GO:0016787">
    <property type="term" value="F:hydrolase activity"/>
    <property type="evidence" value="ECO:0007669"/>
    <property type="project" value="UniProtKB-KW"/>
</dbReference>
<dbReference type="RefSeq" id="XP_040733367.1">
    <property type="nucleotide sequence ID" value="XM_040877275.1"/>
</dbReference>
<feature type="domain" description="AB hydrolase-1" evidence="3">
    <location>
        <begin position="45"/>
        <end position="162"/>
    </location>
</feature>
<dbReference type="InterPro" id="IPR000639">
    <property type="entry name" value="Epox_hydrolase-like"/>
</dbReference>
<accession>A0A364KZD8</accession>
<dbReference type="OrthoDB" id="408373at2759"/>
<dbReference type="AlphaFoldDB" id="A0A364KZD8"/>
<evidence type="ECO:0000313" key="5">
    <source>
        <dbReference type="Proteomes" id="UP000249363"/>
    </source>
</evidence>
<dbReference type="Pfam" id="PF00561">
    <property type="entry name" value="Abhydrolase_1"/>
    <property type="match status" value="1"/>
</dbReference>
<protein>
    <recommendedName>
        <fullName evidence="3">AB hydrolase-1 domain-containing protein</fullName>
    </recommendedName>
</protein>
<comment type="similarity">
    <text evidence="2">Belongs to the AB hydrolase superfamily. Epoxide hydrolase family.</text>
</comment>
<dbReference type="InterPro" id="IPR000073">
    <property type="entry name" value="AB_hydrolase_1"/>
</dbReference>
<dbReference type="InterPro" id="IPR029058">
    <property type="entry name" value="AB_hydrolase_fold"/>
</dbReference>